<dbReference type="AlphaFoldDB" id="A0A9W4FIE1"/>
<name>A0A9W4FIE1_9MYCO</name>
<reference evidence="4 5" key="1">
    <citation type="journal article" date="2019" name="Emerg. Microbes Infect.">
        <title>Comprehensive subspecies identification of 175 nontuberculous mycobacteria species based on 7547 genomic profiles.</title>
        <authorList>
            <person name="Matsumoto Y."/>
            <person name="Kinjo T."/>
            <person name="Motooka D."/>
            <person name="Nabeya D."/>
            <person name="Jung N."/>
            <person name="Uechi K."/>
            <person name="Horii T."/>
            <person name="Iida T."/>
            <person name="Fujita J."/>
            <person name="Nakamura S."/>
        </authorList>
    </citation>
    <scope>NUCLEOTIDE SEQUENCE [LARGE SCALE GENOMIC DNA]</scope>
    <source>
        <strain evidence="4 5">JCM 6399</strain>
    </source>
</reference>
<feature type="region of interest" description="Disordered" evidence="1">
    <location>
        <begin position="24"/>
        <end position="50"/>
    </location>
</feature>
<dbReference type="RefSeq" id="WP_163735102.1">
    <property type="nucleotide sequence ID" value="NZ_AP022601.1"/>
</dbReference>
<dbReference type="Pfam" id="PF11738">
    <property type="entry name" value="DUF3298"/>
    <property type="match status" value="1"/>
</dbReference>
<feature type="compositionally biased region" description="Low complexity" evidence="1">
    <location>
        <begin position="25"/>
        <end position="50"/>
    </location>
</feature>
<protein>
    <recommendedName>
        <fullName evidence="3">DUF3298 domain-containing protein</fullName>
    </recommendedName>
</protein>
<accession>A0A9W4FIE1</accession>
<proteinExistence type="predicted"/>
<feature type="chain" id="PRO_5040894371" description="DUF3298 domain-containing protein" evidence="2">
    <location>
        <begin position="27"/>
        <end position="258"/>
    </location>
</feature>
<evidence type="ECO:0000313" key="4">
    <source>
        <dbReference type="EMBL" id="BBY95678.1"/>
    </source>
</evidence>
<dbReference type="Gene3D" id="3.90.640.20">
    <property type="entry name" value="Heat-shock cognate protein, ATPase"/>
    <property type="match status" value="1"/>
</dbReference>
<feature type="signal peptide" evidence="2">
    <location>
        <begin position="1"/>
        <end position="26"/>
    </location>
</feature>
<evidence type="ECO:0000313" key="5">
    <source>
        <dbReference type="Proteomes" id="UP000465785"/>
    </source>
</evidence>
<evidence type="ECO:0000259" key="3">
    <source>
        <dbReference type="Pfam" id="PF11738"/>
    </source>
</evidence>
<dbReference type="InterPro" id="IPR021729">
    <property type="entry name" value="DUF3298"/>
</dbReference>
<evidence type="ECO:0000256" key="2">
    <source>
        <dbReference type="SAM" id="SignalP"/>
    </source>
</evidence>
<dbReference type="EMBL" id="AP022601">
    <property type="protein sequence ID" value="BBY95678.1"/>
    <property type="molecule type" value="Genomic_DNA"/>
</dbReference>
<dbReference type="Proteomes" id="UP000465785">
    <property type="component" value="Chromosome"/>
</dbReference>
<dbReference type="KEGG" id="mgau:MGALJ_53470"/>
<evidence type="ECO:0000256" key="1">
    <source>
        <dbReference type="SAM" id="MobiDB-lite"/>
    </source>
</evidence>
<dbReference type="NCBIfam" id="NF043047">
    <property type="entry name" value="EstaseRv3036c"/>
    <property type="match status" value="1"/>
</dbReference>
<gene>
    <name evidence="4" type="ORF">MGALJ_53470</name>
</gene>
<dbReference type="InterPro" id="IPR053421">
    <property type="entry name" value="Esterase_Immunogenic_RsiV"/>
</dbReference>
<keyword evidence="2" id="KW-0732">Signal</keyword>
<feature type="domain" description="DUF3298" evidence="3">
    <location>
        <begin position="178"/>
        <end position="250"/>
    </location>
</feature>
<dbReference type="PROSITE" id="PS51257">
    <property type="entry name" value="PROKAR_LIPOPROTEIN"/>
    <property type="match status" value="1"/>
</dbReference>
<keyword evidence="5" id="KW-1185">Reference proteome</keyword>
<dbReference type="InterPro" id="IPR037126">
    <property type="entry name" value="PdaC/RsiV-like_sf"/>
</dbReference>
<organism evidence="4 5">
    <name type="scientific">Mycobacterium gallinarum</name>
    <dbReference type="NCBI Taxonomy" id="39689"/>
    <lineage>
        <taxon>Bacteria</taxon>
        <taxon>Bacillati</taxon>
        <taxon>Actinomycetota</taxon>
        <taxon>Actinomycetes</taxon>
        <taxon>Mycobacteriales</taxon>
        <taxon>Mycobacteriaceae</taxon>
        <taxon>Mycobacterium</taxon>
    </lineage>
</organism>
<sequence length="258" mass="27050">MKNRHLVIAVAVILTVAACDSSTEPAASSEAVTTPTTTSTSGTATTSAAPTAAAAESSACTELEGTVGAANLCTVHTETPDYTIDMSFPVDYPDQDAVAEVLTDQRDEFIDLVEDQPARDVPKALDIKSQTFRSGAPGSGTESLVFEEYVNFGGAHPVTNYDALNFDLGKKAPITFDALFKPDADPVAMLDRLVAADLEKQLPSVTVGDNPIGAGMYKNFALTDDAVLFFLSQGQWTISAAGPRTVSIPRAELASILA</sequence>
<dbReference type="Gene3D" id="3.30.565.40">
    <property type="entry name" value="Fervidobacterium nodosum Rt17-B1 like"/>
    <property type="match status" value="1"/>
</dbReference>